<gene>
    <name evidence="1" type="ORF">HF200_12600</name>
</gene>
<evidence type="ECO:0000313" key="2">
    <source>
        <dbReference type="Proteomes" id="UP000744032"/>
    </source>
</evidence>
<reference evidence="1 2" key="1">
    <citation type="submission" date="2020-04" db="EMBL/GenBank/DDBJ databases">
        <title>Genome sequence of Streptomyces galbus strain I339.</title>
        <authorList>
            <person name="Silva E.A.N."/>
            <person name="Merces M."/>
            <person name="Castelo Branco A.P.O.T."/>
            <person name="Vasconcelos P.C."/>
            <person name="Costa N.P."/>
            <person name="Marinho G.C.S."/>
            <person name="Oliveira C.J.B."/>
            <person name="Araujo D."/>
            <person name="Rodrigues Junior V.S."/>
            <person name="Almeida R."/>
            <person name="Silva Filho U.R."/>
            <person name="Andrade A.S.A."/>
            <person name="Cibulski S.P."/>
        </authorList>
    </citation>
    <scope>NUCLEOTIDE SEQUENCE [LARGE SCALE GENOMIC DNA]</scope>
    <source>
        <strain evidence="1 2">I339</strain>
    </source>
</reference>
<sequence>MGVDITVLVVDWARLAAVPAEERLRVVQEAAYGDADGDGDVVDGWVWPAAAERSWLGRYEFRDTLGSYKPHFWAAEGWEKGPAPYKQLPLPTTYTERILGRRGSLTKKPIDIAL</sequence>
<accession>A0ABX1II13</accession>
<evidence type="ECO:0000313" key="1">
    <source>
        <dbReference type="EMBL" id="NKQ25264.1"/>
    </source>
</evidence>
<comment type="caution">
    <text evidence="1">The sequence shown here is derived from an EMBL/GenBank/DDBJ whole genome shotgun (WGS) entry which is preliminary data.</text>
</comment>
<keyword evidence="2" id="KW-1185">Reference proteome</keyword>
<dbReference type="Proteomes" id="UP000744032">
    <property type="component" value="Unassembled WGS sequence"/>
</dbReference>
<feature type="non-terminal residue" evidence="1">
    <location>
        <position position="114"/>
    </location>
</feature>
<name>A0ABX1II13_STRGB</name>
<dbReference type="EMBL" id="JAAXMD010000093">
    <property type="protein sequence ID" value="NKQ25264.1"/>
    <property type="molecule type" value="Genomic_DNA"/>
</dbReference>
<protein>
    <submittedName>
        <fullName evidence="1">Uncharacterized protein</fullName>
    </submittedName>
</protein>
<organism evidence="1 2">
    <name type="scientific">Streptomyces galbus</name>
    <dbReference type="NCBI Taxonomy" id="33898"/>
    <lineage>
        <taxon>Bacteria</taxon>
        <taxon>Bacillati</taxon>
        <taxon>Actinomycetota</taxon>
        <taxon>Actinomycetes</taxon>
        <taxon>Kitasatosporales</taxon>
        <taxon>Streptomycetaceae</taxon>
        <taxon>Streptomyces</taxon>
    </lineage>
</organism>
<proteinExistence type="predicted"/>